<dbReference type="CDD" id="cd05471">
    <property type="entry name" value="pepsin_like"/>
    <property type="match status" value="1"/>
</dbReference>
<dbReference type="AlphaFoldDB" id="A0A158P9Q8"/>
<dbReference type="InterPro" id="IPR001461">
    <property type="entry name" value="Aspartic_peptidase_A1"/>
</dbReference>
<dbReference type="PRINTS" id="PR00792">
    <property type="entry name" value="PEPSIN"/>
</dbReference>
<feature type="region of interest" description="Disordered" evidence="5">
    <location>
        <begin position="1"/>
        <end position="24"/>
    </location>
</feature>
<evidence type="ECO:0000256" key="4">
    <source>
        <dbReference type="RuleBase" id="RU000454"/>
    </source>
</evidence>
<dbReference type="PROSITE" id="PS51767">
    <property type="entry name" value="PEPTIDASE_A1"/>
    <property type="match status" value="1"/>
</dbReference>
<evidence type="ECO:0000259" key="6">
    <source>
        <dbReference type="PROSITE" id="PS51767"/>
    </source>
</evidence>
<keyword evidence="4" id="KW-0645">Protease</keyword>
<dbReference type="InterPro" id="IPR034164">
    <property type="entry name" value="Pepsin-like_dom"/>
</dbReference>
<dbReference type="Proteomes" id="UP000035642">
    <property type="component" value="Unassembled WGS sequence"/>
</dbReference>
<proteinExistence type="inferred from homology"/>
<reference evidence="7" key="1">
    <citation type="submission" date="2012-09" db="EMBL/GenBank/DDBJ databases">
        <authorList>
            <person name="Martin A.A."/>
        </authorList>
    </citation>
    <scope>NUCLEOTIDE SEQUENCE</scope>
</reference>
<feature type="compositionally biased region" description="Polar residues" evidence="5">
    <location>
        <begin position="1"/>
        <end position="11"/>
    </location>
</feature>
<dbReference type="GO" id="GO:0004190">
    <property type="term" value="F:aspartic-type endopeptidase activity"/>
    <property type="evidence" value="ECO:0007669"/>
    <property type="project" value="UniProtKB-KW"/>
</dbReference>
<dbReference type="SUPFAM" id="SSF50630">
    <property type="entry name" value="Acid proteases"/>
    <property type="match status" value="1"/>
</dbReference>
<dbReference type="GO" id="GO:0005764">
    <property type="term" value="C:lysosome"/>
    <property type="evidence" value="ECO:0007669"/>
    <property type="project" value="TreeGrafter"/>
</dbReference>
<dbReference type="GO" id="GO:0006508">
    <property type="term" value="P:proteolysis"/>
    <property type="evidence" value="ECO:0007669"/>
    <property type="project" value="UniProtKB-KW"/>
</dbReference>
<feature type="active site" evidence="2">
    <location>
        <position position="287"/>
    </location>
</feature>
<dbReference type="Pfam" id="PF00026">
    <property type="entry name" value="Asp"/>
    <property type="match status" value="2"/>
</dbReference>
<dbReference type="WBParaSite" id="ACAC_0000853701-mRNA-1">
    <property type="protein sequence ID" value="ACAC_0000853701-mRNA-1"/>
    <property type="gene ID" value="ACAC_0000853701"/>
</dbReference>
<feature type="disulfide bond" evidence="3">
    <location>
        <begin position="67"/>
        <end position="74"/>
    </location>
</feature>
<accession>A0A158P9Q8</accession>
<dbReference type="InterPro" id="IPR021109">
    <property type="entry name" value="Peptidase_aspartic_dom_sf"/>
</dbReference>
<evidence type="ECO:0000313" key="8">
    <source>
        <dbReference type="WBParaSite" id="ACAC_0000853701-mRNA-1"/>
    </source>
</evidence>
<keyword evidence="3" id="KW-1015">Disulfide bond</keyword>
<evidence type="ECO:0000256" key="3">
    <source>
        <dbReference type="PIRSR" id="PIRSR601461-2"/>
    </source>
</evidence>
<reference evidence="8" key="2">
    <citation type="submission" date="2016-04" db="UniProtKB">
        <authorList>
            <consortium name="WormBaseParasite"/>
        </authorList>
    </citation>
    <scope>IDENTIFICATION</scope>
</reference>
<evidence type="ECO:0000256" key="5">
    <source>
        <dbReference type="SAM" id="MobiDB-lite"/>
    </source>
</evidence>
<dbReference type="InterPro" id="IPR001969">
    <property type="entry name" value="Aspartic_peptidase_AS"/>
</dbReference>
<dbReference type="PROSITE" id="PS00141">
    <property type="entry name" value="ASP_PROTEASE"/>
    <property type="match status" value="1"/>
</dbReference>
<protein>
    <submittedName>
        <fullName evidence="8">Peptidase A1 domain-containing protein</fullName>
    </submittedName>
</protein>
<dbReference type="STRING" id="6313.A0A158P9Q8"/>
<comment type="similarity">
    <text evidence="1 4">Belongs to the peptidase A1 family.</text>
</comment>
<organism evidence="7 8">
    <name type="scientific">Angiostrongylus cantonensis</name>
    <name type="common">Rat lungworm</name>
    <dbReference type="NCBI Taxonomy" id="6313"/>
    <lineage>
        <taxon>Eukaryota</taxon>
        <taxon>Metazoa</taxon>
        <taxon>Ecdysozoa</taxon>
        <taxon>Nematoda</taxon>
        <taxon>Chromadorea</taxon>
        <taxon>Rhabditida</taxon>
        <taxon>Rhabditina</taxon>
        <taxon>Rhabditomorpha</taxon>
        <taxon>Strongyloidea</taxon>
        <taxon>Metastrongylidae</taxon>
        <taxon>Angiostrongylus</taxon>
    </lineage>
</organism>
<sequence>MRIASYLSSDGGNDYERDETSEEHGQWLTTKTWRTSVGNITVGTPDQQYIVIADTGSDILWVPGSDCDDLSELCDGKHKFESNLSSAFVKTNKKWSIQYPSGPANGVLGVDVFGGLNEEQLVVPNTTSGLASHMCSNFKQRHADGILGLAFNVRSVMHVVSPLINAINQGLLDQPFFTVWKQHLALRKEKPVGLFTYGAIDANNCGPIIAFEPMSFVAYYRFKVTRFYIKYFTILSLSNTKEFITVSNLLTLVLFFLANSDNVYIAFCDIFIATFVTHTWIYKAITDTGTSYVSGPKTVTDQLAKAAGSVFNSTEELYTIECNVTPPPLDITIGKNKYGIDLINYIFKVAENKCLLAIVLNEFGGFGPAWILGTPFIRQFCNIFDLGQKRIGFAPSLQK</sequence>
<evidence type="ECO:0000256" key="1">
    <source>
        <dbReference type="ARBA" id="ARBA00007447"/>
    </source>
</evidence>
<dbReference type="PANTHER" id="PTHR47966">
    <property type="entry name" value="BETA-SITE APP-CLEAVING ENZYME, ISOFORM A-RELATED"/>
    <property type="match status" value="1"/>
</dbReference>
<keyword evidence="4" id="KW-0064">Aspartyl protease</keyword>
<dbReference type="FunFam" id="2.40.70.10:FF:000008">
    <property type="entry name" value="Cathepsin D"/>
    <property type="match status" value="1"/>
</dbReference>
<dbReference type="PANTHER" id="PTHR47966:SF16">
    <property type="entry name" value="ASPARTIC PROTEASE 6"/>
    <property type="match status" value="1"/>
</dbReference>
<evidence type="ECO:0000313" key="7">
    <source>
        <dbReference type="Proteomes" id="UP000035642"/>
    </source>
</evidence>
<name>A0A158P9Q8_ANGCA</name>
<feature type="domain" description="Peptidase A1" evidence="6">
    <location>
        <begin position="36"/>
        <end position="394"/>
    </location>
</feature>
<feature type="active site" evidence="2">
    <location>
        <position position="54"/>
    </location>
</feature>
<evidence type="ECO:0000256" key="2">
    <source>
        <dbReference type="PIRSR" id="PIRSR601461-1"/>
    </source>
</evidence>
<dbReference type="InterPro" id="IPR033121">
    <property type="entry name" value="PEPTIDASE_A1"/>
</dbReference>
<keyword evidence="4" id="KW-0378">Hydrolase</keyword>
<dbReference type="Gene3D" id="2.40.70.10">
    <property type="entry name" value="Acid Proteases"/>
    <property type="match status" value="2"/>
</dbReference>
<keyword evidence="7" id="KW-1185">Reference proteome</keyword>